<dbReference type="AlphaFoldDB" id="F2KM32"/>
<organism evidence="2 3">
    <name type="scientific">Pseudomonas brassicacearum (strain NFM421)</name>
    <dbReference type="NCBI Taxonomy" id="994484"/>
    <lineage>
        <taxon>Bacteria</taxon>
        <taxon>Pseudomonadati</taxon>
        <taxon>Pseudomonadota</taxon>
        <taxon>Gammaproteobacteria</taxon>
        <taxon>Pseudomonadales</taxon>
        <taxon>Pseudomonadaceae</taxon>
        <taxon>Pseudomonas</taxon>
    </lineage>
</organism>
<feature type="region of interest" description="Disordered" evidence="1">
    <location>
        <begin position="44"/>
        <end position="66"/>
    </location>
</feature>
<evidence type="ECO:0000256" key="1">
    <source>
        <dbReference type="SAM" id="MobiDB-lite"/>
    </source>
</evidence>
<reference evidence="2 3" key="1">
    <citation type="journal article" date="2011" name="J. Bacteriol.">
        <title>Complete genome sequence of a beneficial plant root-associated bacterium, Pseudomonas brassicacearum.</title>
        <authorList>
            <person name="Ortet P."/>
            <person name="Barakat M."/>
            <person name="Lalaouna D."/>
            <person name="Fochesato S."/>
            <person name="Barbe V."/>
            <person name="Vacherie B."/>
            <person name="Santaella C."/>
            <person name="Heulin T."/>
            <person name="Achouak W."/>
        </authorList>
    </citation>
    <scope>NUCLEOTIDE SEQUENCE [LARGE SCALE GENOMIC DNA]</scope>
    <source>
        <strain evidence="2 3">NFM421</strain>
    </source>
</reference>
<sequence length="66" mass="7201">MGASLLAIAVIHSKQKLNVDPLSRASSLPQGPHPQVPYRIHTLNGRQPSIPSYPCASPYSNKRPRT</sequence>
<accession>F2KM32</accession>
<reference key="2">
    <citation type="submission" date="2011-03" db="EMBL/GenBank/DDBJ databases">
        <title>Complete Genome Sequence of a beneficial plant roots-associated bacterium Pseudomonas brassicacearum.</title>
        <authorList>
            <person name="Ortet P."/>
            <person name="Barakat M."/>
            <person name="Lalaouna D."/>
            <person name="Fochesato S."/>
            <person name="Barbe V."/>
            <person name="Santaella C."/>
            <person name="Heulin T."/>
            <person name="Achouak W."/>
        </authorList>
    </citation>
    <scope>NUCLEOTIDE SEQUENCE</scope>
    <source>
        <strain>NFM421</strain>
    </source>
</reference>
<dbReference type="KEGG" id="pba:PSEBR_m1599"/>
<evidence type="ECO:0000313" key="3">
    <source>
        <dbReference type="Proteomes" id="UP000006692"/>
    </source>
</evidence>
<dbReference type="STRING" id="994484.PSEBR_m1599"/>
<dbReference type="Proteomes" id="UP000006692">
    <property type="component" value="Chromosome"/>
</dbReference>
<protein>
    <submittedName>
        <fullName evidence="2">Uncharacterized protein</fullName>
    </submittedName>
</protein>
<proteinExistence type="predicted"/>
<evidence type="ECO:0000313" key="2">
    <source>
        <dbReference type="EMBL" id="AEA71575.1"/>
    </source>
</evidence>
<dbReference type="HOGENOM" id="CLU_2827887_0_0_6"/>
<dbReference type="EMBL" id="CP002585">
    <property type="protein sequence ID" value="AEA71575.1"/>
    <property type="molecule type" value="Genomic_DNA"/>
</dbReference>
<gene>
    <name evidence="2" type="ORF">PSEBR_m1599</name>
</gene>
<name>F2KM32_PSEBN</name>